<evidence type="ECO:0000256" key="3">
    <source>
        <dbReference type="ARBA" id="ARBA00022490"/>
    </source>
</evidence>
<evidence type="ECO:0000256" key="9">
    <source>
        <dbReference type="ARBA" id="ARBA00022917"/>
    </source>
</evidence>
<dbReference type="InterPro" id="IPR000795">
    <property type="entry name" value="T_Tr_GTP-bd_dom"/>
</dbReference>
<dbReference type="SUPFAM" id="SSF52540">
    <property type="entry name" value="P-loop containing nucleoside triphosphate hydrolases"/>
    <property type="match status" value="1"/>
</dbReference>
<evidence type="ECO:0000259" key="11">
    <source>
        <dbReference type="PROSITE" id="PS51722"/>
    </source>
</evidence>
<name>A0A183HHG3_9BILA</name>
<dbReference type="EMBL" id="UZAJ01006899">
    <property type="protein sequence ID" value="VDO48493.1"/>
    <property type="molecule type" value="Genomic_DNA"/>
</dbReference>
<evidence type="ECO:0000256" key="10">
    <source>
        <dbReference type="ARBA" id="ARBA00023134"/>
    </source>
</evidence>
<evidence type="ECO:0000313" key="13">
    <source>
        <dbReference type="Proteomes" id="UP000267606"/>
    </source>
</evidence>
<dbReference type="PANTHER" id="PTHR43721">
    <property type="entry name" value="ELONGATION FACTOR TU-RELATED"/>
    <property type="match status" value="1"/>
</dbReference>
<dbReference type="Pfam" id="PF00009">
    <property type="entry name" value="GTP_EFTU"/>
    <property type="match status" value="1"/>
</dbReference>
<reference evidence="14" key="1">
    <citation type="submission" date="2016-06" db="UniProtKB">
        <authorList>
            <consortium name="WormBaseParasite"/>
        </authorList>
    </citation>
    <scope>IDENTIFICATION</scope>
</reference>
<evidence type="ECO:0000256" key="8">
    <source>
        <dbReference type="ARBA" id="ARBA00022842"/>
    </source>
</evidence>
<accession>A0A183HHG3</accession>
<dbReference type="PROSITE" id="PS51722">
    <property type="entry name" value="G_TR_2"/>
    <property type="match status" value="1"/>
</dbReference>
<dbReference type="AlphaFoldDB" id="A0A183HHG3"/>
<keyword evidence="13" id="KW-1185">Reference proteome</keyword>
<keyword evidence="10" id="KW-0342">GTP-binding</keyword>
<protein>
    <recommendedName>
        <fullName evidence="2">protein-synthesizing GTPase</fullName>
        <ecNumber evidence="2">3.6.5.3</ecNumber>
    </recommendedName>
</protein>
<evidence type="ECO:0000313" key="14">
    <source>
        <dbReference type="WBParaSite" id="OFLC_0000692401-mRNA-1"/>
    </source>
</evidence>
<dbReference type="GO" id="GO:0003924">
    <property type="term" value="F:GTPase activity"/>
    <property type="evidence" value="ECO:0007669"/>
    <property type="project" value="InterPro"/>
</dbReference>
<dbReference type="FunFam" id="3.40.50.300:FF:000576">
    <property type="entry name" value="Elongation factor Tu"/>
    <property type="match status" value="1"/>
</dbReference>
<keyword evidence="4" id="KW-0479">Metal-binding</keyword>
<dbReference type="GO" id="GO:0005525">
    <property type="term" value="F:GTP binding"/>
    <property type="evidence" value="ECO:0007669"/>
    <property type="project" value="UniProtKB-KW"/>
</dbReference>
<keyword evidence="3" id="KW-0963">Cytoplasm</keyword>
<organism evidence="14">
    <name type="scientific">Onchocerca flexuosa</name>
    <dbReference type="NCBI Taxonomy" id="387005"/>
    <lineage>
        <taxon>Eukaryota</taxon>
        <taxon>Metazoa</taxon>
        <taxon>Ecdysozoa</taxon>
        <taxon>Nematoda</taxon>
        <taxon>Chromadorea</taxon>
        <taxon>Rhabditida</taxon>
        <taxon>Spirurina</taxon>
        <taxon>Spiruromorpha</taxon>
        <taxon>Filarioidea</taxon>
        <taxon>Onchocercidae</taxon>
        <taxon>Onchocerca</taxon>
    </lineage>
</organism>
<evidence type="ECO:0000256" key="2">
    <source>
        <dbReference type="ARBA" id="ARBA00011986"/>
    </source>
</evidence>
<dbReference type="InterPro" id="IPR050055">
    <property type="entry name" value="EF-Tu_GTPase"/>
</dbReference>
<dbReference type="GO" id="GO:0070125">
    <property type="term" value="P:mitochondrial translational elongation"/>
    <property type="evidence" value="ECO:0007669"/>
    <property type="project" value="TreeGrafter"/>
</dbReference>
<keyword evidence="8" id="KW-0460">Magnesium</keyword>
<dbReference type="InterPro" id="IPR027417">
    <property type="entry name" value="P-loop_NTPase"/>
</dbReference>
<dbReference type="EC" id="3.6.5.3" evidence="2"/>
<keyword evidence="5" id="KW-0547">Nucleotide-binding</keyword>
<dbReference type="Proteomes" id="UP000267606">
    <property type="component" value="Unassembled WGS sequence"/>
</dbReference>
<dbReference type="GO" id="GO:0005739">
    <property type="term" value="C:mitochondrion"/>
    <property type="evidence" value="ECO:0007669"/>
    <property type="project" value="TreeGrafter"/>
</dbReference>
<keyword evidence="9" id="KW-0648">Protein biosynthesis</keyword>
<feature type="domain" description="Tr-type G" evidence="11">
    <location>
        <begin position="40"/>
        <end position="194"/>
    </location>
</feature>
<dbReference type="InterPro" id="IPR031157">
    <property type="entry name" value="G_TR_CS"/>
</dbReference>
<dbReference type="WBParaSite" id="OFLC_0000692401-mRNA-1">
    <property type="protein sequence ID" value="OFLC_0000692401-mRNA-1"/>
    <property type="gene ID" value="OFLC_0000692401"/>
</dbReference>
<comment type="subunit">
    <text evidence="1">Monomer.</text>
</comment>
<evidence type="ECO:0000256" key="1">
    <source>
        <dbReference type="ARBA" id="ARBA00011245"/>
    </source>
</evidence>
<sequence>MAMMYSRFKQWSLFRSSSFSFLFSNITKIASTSNIAKIAKENLNVGTIGHVDHGKTTLTAAITKILSTKGKTKFIKFEEIDKAKEEQRRGITINVAHIGYESDARRYAHTDCPGHSDFIKNMICGAAQMDVAILVIAATDGVMAQTKEHLLLAKQVGVSSIIVFINKVDLVDNDVVTLVEIEARELLEYHGYTG</sequence>
<reference evidence="12 13" key="2">
    <citation type="submission" date="2018-11" db="EMBL/GenBank/DDBJ databases">
        <authorList>
            <consortium name="Pathogen Informatics"/>
        </authorList>
    </citation>
    <scope>NUCLEOTIDE SEQUENCE [LARGE SCALE GENOMIC DNA]</scope>
</reference>
<keyword evidence="7" id="KW-0378">Hydrolase</keyword>
<proteinExistence type="predicted"/>
<dbReference type="Gene3D" id="3.40.50.300">
    <property type="entry name" value="P-loop containing nucleotide triphosphate hydrolases"/>
    <property type="match status" value="1"/>
</dbReference>
<dbReference type="GO" id="GO:0003746">
    <property type="term" value="F:translation elongation factor activity"/>
    <property type="evidence" value="ECO:0007669"/>
    <property type="project" value="UniProtKB-KW"/>
</dbReference>
<evidence type="ECO:0000256" key="4">
    <source>
        <dbReference type="ARBA" id="ARBA00022723"/>
    </source>
</evidence>
<dbReference type="PRINTS" id="PR00315">
    <property type="entry name" value="ELONGATNFCT"/>
</dbReference>
<evidence type="ECO:0000256" key="5">
    <source>
        <dbReference type="ARBA" id="ARBA00022741"/>
    </source>
</evidence>
<dbReference type="InterPro" id="IPR005225">
    <property type="entry name" value="Small_GTP-bd"/>
</dbReference>
<dbReference type="PANTHER" id="PTHR43721:SF2">
    <property type="entry name" value="ELONGATION FACTOR TU, MITOCHONDRIAL"/>
    <property type="match status" value="1"/>
</dbReference>
<dbReference type="STRING" id="387005.A0A183HHG3"/>
<evidence type="ECO:0000256" key="7">
    <source>
        <dbReference type="ARBA" id="ARBA00022801"/>
    </source>
</evidence>
<evidence type="ECO:0000256" key="6">
    <source>
        <dbReference type="ARBA" id="ARBA00022768"/>
    </source>
</evidence>
<dbReference type="NCBIfam" id="TIGR00231">
    <property type="entry name" value="small_GTP"/>
    <property type="match status" value="1"/>
</dbReference>
<keyword evidence="6" id="KW-0251">Elongation factor</keyword>
<dbReference type="PROSITE" id="PS00301">
    <property type="entry name" value="G_TR_1"/>
    <property type="match status" value="1"/>
</dbReference>
<gene>
    <name evidence="12" type="ORF">OFLC_LOCUS6926</name>
</gene>
<evidence type="ECO:0000313" key="12">
    <source>
        <dbReference type="EMBL" id="VDO48493.1"/>
    </source>
</evidence>
<dbReference type="GO" id="GO:0046872">
    <property type="term" value="F:metal ion binding"/>
    <property type="evidence" value="ECO:0007669"/>
    <property type="project" value="UniProtKB-KW"/>
</dbReference>